<dbReference type="KEGG" id="ifl:C1H71_17890"/>
<name>A0A7G3GDM8_9NEIS</name>
<reference evidence="1 2" key="1">
    <citation type="submission" date="2018-01" db="EMBL/GenBank/DDBJ databases">
        <title>Genome sequence of Iodobacter sp. strain PCH194 isolated from Indian Trans-Himalaya.</title>
        <authorList>
            <person name="Kumar V."/>
            <person name="Thakur V."/>
            <person name="Kumar S."/>
            <person name="Singh D."/>
        </authorList>
    </citation>
    <scope>NUCLEOTIDE SEQUENCE [LARGE SCALE GENOMIC DNA]</scope>
    <source>
        <strain evidence="1 2">PCH194</strain>
    </source>
</reference>
<dbReference type="EMBL" id="CP025781">
    <property type="protein sequence ID" value="QBC45219.1"/>
    <property type="molecule type" value="Genomic_DNA"/>
</dbReference>
<evidence type="ECO:0000313" key="2">
    <source>
        <dbReference type="Proteomes" id="UP000515917"/>
    </source>
</evidence>
<dbReference type="RefSeq" id="WP_130107727.1">
    <property type="nucleotide sequence ID" value="NZ_CP025781.1"/>
</dbReference>
<accession>A0A7G3GDM8</accession>
<proteinExistence type="predicted"/>
<evidence type="ECO:0000313" key="1">
    <source>
        <dbReference type="EMBL" id="QBC45219.1"/>
    </source>
</evidence>
<keyword evidence="2" id="KW-1185">Reference proteome</keyword>
<protein>
    <submittedName>
        <fullName evidence="1">Uncharacterized protein</fullName>
    </submittedName>
</protein>
<organism evidence="1 2">
    <name type="scientific">Iodobacter fluviatilis</name>
    <dbReference type="NCBI Taxonomy" id="537"/>
    <lineage>
        <taxon>Bacteria</taxon>
        <taxon>Pseudomonadati</taxon>
        <taxon>Pseudomonadota</taxon>
        <taxon>Betaproteobacteria</taxon>
        <taxon>Neisseriales</taxon>
        <taxon>Chitinibacteraceae</taxon>
        <taxon>Iodobacter</taxon>
    </lineage>
</organism>
<gene>
    <name evidence="1" type="ORF">C1H71_17890</name>
</gene>
<sequence length="88" mass="9789">MPGSGNSIQYKTVYDPSIYSDVKMTQLANEAGREASYLFSQGIPPSLKSGNYIVDAGGIKWEVPIQNFKDGIFNNRYIPTAYPHITQK</sequence>
<dbReference type="Proteomes" id="UP000515917">
    <property type="component" value="Chromosome"/>
</dbReference>
<dbReference type="AlphaFoldDB" id="A0A7G3GDM8"/>